<evidence type="ECO:0000256" key="1">
    <source>
        <dbReference type="SAM" id="SignalP"/>
    </source>
</evidence>
<dbReference type="EMBL" id="MDHN01000028">
    <property type="protein sequence ID" value="OFC70516.1"/>
    <property type="molecule type" value="Genomic_DNA"/>
</dbReference>
<dbReference type="InterPro" id="IPR036034">
    <property type="entry name" value="PDZ_sf"/>
</dbReference>
<dbReference type="PIRSF" id="PIRSF016493">
    <property type="entry name" value="Glycyl_aminpptds"/>
    <property type="match status" value="1"/>
</dbReference>
<dbReference type="Gene3D" id="1.10.390.10">
    <property type="entry name" value="Neutral Protease Domain 2"/>
    <property type="match status" value="1"/>
</dbReference>
<evidence type="ECO:0000259" key="2">
    <source>
        <dbReference type="Pfam" id="PF05299"/>
    </source>
</evidence>
<keyword evidence="1" id="KW-0732">Signal</keyword>
<dbReference type="AlphaFoldDB" id="A0A1E7ZAF9"/>
<dbReference type="SUPFAM" id="SSF55486">
    <property type="entry name" value="Metalloproteases ('zincins'), catalytic domain"/>
    <property type="match status" value="1"/>
</dbReference>
<dbReference type="Gene3D" id="2.60.40.3650">
    <property type="match status" value="1"/>
</dbReference>
<sequence>MLSIFRRTAIAALVMGSASAFAQTPAVDYALSFDNAVHHEATISSTFTGAKGEYLDFRMSRSSPGRYAIHEFAKNVYDVTAVDHNGKALDVERVSPYAWRVKNDPAGVKVTYTLFANRADGTYSGIDETHAHLNFPATLMWNEALADAPVSVNFTPFAKDWKVATQLAKTSDPFSFTAPNLQYLMDSPTELSDMDIVSWKQESAGKSYTINLAVHDPGTFEDVEAFVEKAKKVVATQMDVFGELADFDYGEYTFIACYMPQVNGDGMEHRNSTILTNVLPLFETELGHNSHIRTLSHEFFHSWNVERIRPADLEPFDFTQANPTTNLWFAEGFTSYYGELTLKLTGEYDSKTYYDKMAGAINAVKLRNGPKHFSPEGMSLQAPFVDAATAIDPTNFSNTFLSYYTYGHGLGIALDLMIRSEFPGKSLNDVMQQAWKTLGKPEKPYSADDVQKALADGVGDKAFAADFFKRYIHGQEIPDYAALLKNAGLNLELESPDTASLGPVSTDFSNGAALISAGTIAGTPLYDAGLEKGDAITHIGRYNTRDKARWDLALKNFKPGDTTTIRFKRFDKELETEVTFYQKPDLEITEMAEDEVSYKATSFRSAWLGEAESEDER</sequence>
<dbReference type="Pfam" id="PF17899">
    <property type="entry name" value="Peptidase_M61_N"/>
    <property type="match status" value="1"/>
</dbReference>
<dbReference type="STRING" id="1656094.BFC18_12190"/>
<dbReference type="SUPFAM" id="SSF50156">
    <property type="entry name" value="PDZ domain-like"/>
    <property type="match status" value="1"/>
</dbReference>
<dbReference type="RefSeq" id="WP_070125588.1">
    <property type="nucleotide sequence ID" value="NZ_MDHN01000028.1"/>
</dbReference>
<dbReference type="InterPro" id="IPR040756">
    <property type="entry name" value="Peptidase_M61_N"/>
</dbReference>
<evidence type="ECO:0000313" key="5">
    <source>
        <dbReference type="Proteomes" id="UP000175691"/>
    </source>
</evidence>
<accession>A0A1E7ZAF9</accession>
<feature type="domain" description="Peptidase M61 N-terminal" evidence="3">
    <location>
        <begin position="29"/>
        <end position="192"/>
    </location>
</feature>
<gene>
    <name evidence="4" type="ORF">BFC18_12190</name>
</gene>
<dbReference type="InterPro" id="IPR027268">
    <property type="entry name" value="Peptidase_M4/M1_CTD_sf"/>
</dbReference>
<organism evidence="4 5">
    <name type="scientific">Alteromonas confluentis</name>
    <dbReference type="NCBI Taxonomy" id="1656094"/>
    <lineage>
        <taxon>Bacteria</taxon>
        <taxon>Pseudomonadati</taxon>
        <taxon>Pseudomonadota</taxon>
        <taxon>Gammaproteobacteria</taxon>
        <taxon>Alteromonadales</taxon>
        <taxon>Alteromonadaceae</taxon>
        <taxon>Alteromonas/Salinimonas group</taxon>
        <taxon>Alteromonas</taxon>
    </lineage>
</organism>
<feature type="chain" id="PRO_5009209651" description="Peptidase M61" evidence="1">
    <location>
        <begin position="23"/>
        <end position="617"/>
    </location>
</feature>
<dbReference type="Pfam" id="PF05299">
    <property type="entry name" value="Peptidase_M61"/>
    <property type="match status" value="1"/>
</dbReference>
<evidence type="ECO:0000313" key="4">
    <source>
        <dbReference type="EMBL" id="OFC70516.1"/>
    </source>
</evidence>
<feature type="signal peptide" evidence="1">
    <location>
        <begin position="1"/>
        <end position="22"/>
    </location>
</feature>
<evidence type="ECO:0008006" key="6">
    <source>
        <dbReference type="Google" id="ProtNLM"/>
    </source>
</evidence>
<proteinExistence type="predicted"/>
<dbReference type="InterPro" id="IPR007963">
    <property type="entry name" value="Peptidase_M61_catalytic"/>
</dbReference>
<dbReference type="OrthoDB" id="9778516at2"/>
<name>A0A1E7ZAF9_9ALTE</name>
<feature type="domain" description="Peptidase M61 catalytic" evidence="2">
    <location>
        <begin position="292"/>
        <end position="408"/>
    </location>
</feature>
<reference evidence="4 5" key="1">
    <citation type="submission" date="2016-08" db="EMBL/GenBank/DDBJ databases">
        <authorList>
            <person name="Seilhamer J.J."/>
        </authorList>
    </citation>
    <scope>NUCLEOTIDE SEQUENCE [LARGE SCALE GENOMIC DNA]</scope>
    <source>
        <strain evidence="4 5">KCTC 42603</strain>
    </source>
</reference>
<dbReference type="Proteomes" id="UP000175691">
    <property type="component" value="Unassembled WGS sequence"/>
</dbReference>
<dbReference type="Gene3D" id="2.30.42.10">
    <property type="match status" value="1"/>
</dbReference>
<keyword evidence="5" id="KW-1185">Reference proteome</keyword>
<comment type="caution">
    <text evidence="4">The sequence shown here is derived from an EMBL/GenBank/DDBJ whole genome shotgun (WGS) entry which is preliminary data.</text>
</comment>
<protein>
    <recommendedName>
        <fullName evidence="6">Peptidase M61</fullName>
    </recommendedName>
</protein>
<evidence type="ECO:0000259" key="3">
    <source>
        <dbReference type="Pfam" id="PF17899"/>
    </source>
</evidence>
<dbReference type="InterPro" id="IPR024191">
    <property type="entry name" value="Peptidase_M61"/>
</dbReference>